<comment type="caution">
    <text evidence="6">The sequence shown here is derived from an EMBL/GenBank/DDBJ whole genome shotgun (WGS) entry which is preliminary data.</text>
</comment>
<dbReference type="PANTHER" id="PTHR46733">
    <property type="entry name" value="26.5 KDA HEAT SHOCK PROTEIN, MITOCHONDRIAL"/>
    <property type="match status" value="1"/>
</dbReference>
<evidence type="ECO:0000256" key="4">
    <source>
        <dbReference type="SAM" id="MobiDB-lite"/>
    </source>
</evidence>
<organism evidence="6 7">
    <name type="scientific">Halomonas rhizosphaerae</name>
    <dbReference type="NCBI Taxonomy" id="3043296"/>
    <lineage>
        <taxon>Bacteria</taxon>
        <taxon>Pseudomonadati</taxon>
        <taxon>Pseudomonadota</taxon>
        <taxon>Gammaproteobacteria</taxon>
        <taxon>Oceanospirillales</taxon>
        <taxon>Halomonadaceae</taxon>
        <taxon>Halomonas</taxon>
    </lineage>
</organism>
<dbReference type="RefSeq" id="WP_282733666.1">
    <property type="nucleotide sequence ID" value="NZ_JASCQP010000005.1"/>
</dbReference>
<protein>
    <submittedName>
        <fullName evidence="6">Hsp20/alpha crystallin family protein</fullName>
    </submittedName>
</protein>
<keyword evidence="7" id="KW-1185">Reference proteome</keyword>
<evidence type="ECO:0000256" key="3">
    <source>
        <dbReference type="RuleBase" id="RU003616"/>
    </source>
</evidence>
<sequence length="170" mass="19154">MAKKASKDTKDVPVSSGKSAPQTESRAMSPFREFDRLLDTFFDRGGMPSRWEHPLWQRFAAFEKGMPKVDVIDRDAEVVVRAEVPGFEREELDVSVTDGAVTIKGDHREESKEEEGEYFHSEISRGSFTRTVALPSEIDADKAAASFKNGVLELTLPKHKKANRRKVEVK</sequence>
<feature type="compositionally biased region" description="Basic and acidic residues" evidence="4">
    <location>
        <begin position="1"/>
        <end position="11"/>
    </location>
</feature>
<keyword evidence="1" id="KW-0346">Stress response</keyword>
<dbReference type="InterPro" id="IPR008978">
    <property type="entry name" value="HSP20-like_chaperone"/>
</dbReference>
<evidence type="ECO:0000313" key="7">
    <source>
        <dbReference type="Proteomes" id="UP001225957"/>
    </source>
</evidence>
<dbReference type="EMBL" id="JASCQP010000005">
    <property type="protein sequence ID" value="MDI5889617.1"/>
    <property type="molecule type" value="Genomic_DNA"/>
</dbReference>
<dbReference type="CDD" id="cd06464">
    <property type="entry name" value="ACD_sHsps-like"/>
    <property type="match status" value="1"/>
</dbReference>
<dbReference type="Pfam" id="PF00011">
    <property type="entry name" value="HSP20"/>
    <property type="match status" value="1"/>
</dbReference>
<dbReference type="InterPro" id="IPR002068">
    <property type="entry name" value="A-crystallin/Hsp20_dom"/>
</dbReference>
<accession>A0ABT6UUI6</accession>
<dbReference type="Proteomes" id="UP001225957">
    <property type="component" value="Unassembled WGS sequence"/>
</dbReference>
<proteinExistence type="inferred from homology"/>
<evidence type="ECO:0000256" key="1">
    <source>
        <dbReference type="ARBA" id="ARBA00023016"/>
    </source>
</evidence>
<dbReference type="PROSITE" id="PS01031">
    <property type="entry name" value="SHSP"/>
    <property type="match status" value="1"/>
</dbReference>
<dbReference type="PANTHER" id="PTHR46733:SF4">
    <property type="entry name" value="HEAT SHOCK PROTEIN 21, CHLOROPLASTIC"/>
    <property type="match status" value="1"/>
</dbReference>
<feature type="region of interest" description="Disordered" evidence="4">
    <location>
        <begin position="1"/>
        <end position="31"/>
    </location>
</feature>
<evidence type="ECO:0000256" key="2">
    <source>
        <dbReference type="PROSITE-ProRule" id="PRU00285"/>
    </source>
</evidence>
<feature type="compositionally biased region" description="Polar residues" evidence="4">
    <location>
        <begin position="16"/>
        <end position="26"/>
    </location>
</feature>
<evidence type="ECO:0000259" key="5">
    <source>
        <dbReference type="PROSITE" id="PS01031"/>
    </source>
</evidence>
<name>A0ABT6UUI6_9GAMM</name>
<reference evidence="6 7" key="1">
    <citation type="submission" date="2023-04" db="EMBL/GenBank/DDBJ databases">
        <title>Halomonas strains isolated from rhizosphere soil.</title>
        <authorList>
            <person name="Xu L."/>
            <person name="Sun J.-Q."/>
        </authorList>
    </citation>
    <scope>NUCLEOTIDE SEQUENCE [LARGE SCALE GENOMIC DNA]</scope>
    <source>
        <strain evidence="6 7">LR5S20</strain>
    </source>
</reference>
<dbReference type="SUPFAM" id="SSF49764">
    <property type="entry name" value="HSP20-like chaperones"/>
    <property type="match status" value="1"/>
</dbReference>
<feature type="domain" description="SHSP" evidence="5">
    <location>
        <begin position="60"/>
        <end position="170"/>
    </location>
</feature>
<gene>
    <name evidence="6" type="ORF">QLQ83_00720</name>
</gene>
<dbReference type="InterPro" id="IPR044587">
    <property type="entry name" value="HSP21-like"/>
</dbReference>
<evidence type="ECO:0000313" key="6">
    <source>
        <dbReference type="EMBL" id="MDI5889617.1"/>
    </source>
</evidence>
<dbReference type="Gene3D" id="2.60.40.790">
    <property type="match status" value="1"/>
</dbReference>
<comment type="similarity">
    <text evidence="2 3">Belongs to the small heat shock protein (HSP20) family.</text>
</comment>